<evidence type="ECO:0000313" key="5">
    <source>
        <dbReference type="EMBL" id="MBC3757675.1"/>
    </source>
</evidence>
<comment type="caution">
    <text evidence="5">The sequence shown here is derived from an EMBL/GenBank/DDBJ whole genome shotgun (WGS) entry which is preliminary data.</text>
</comment>
<feature type="domain" description="Secretion system C-terminal sorting" evidence="4">
    <location>
        <begin position="209"/>
        <end position="279"/>
    </location>
</feature>
<dbReference type="Proteomes" id="UP000656244">
    <property type="component" value="Unassembled WGS sequence"/>
</dbReference>
<name>A0A923H7T5_9FLAO</name>
<evidence type="ECO:0000256" key="2">
    <source>
        <dbReference type="SAM" id="MobiDB-lite"/>
    </source>
</evidence>
<feature type="compositionally biased region" description="Polar residues" evidence="2">
    <location>
        <begin position="37"/>
        <end position="48"/>
    </location>
</feature>
<sequence length="281" mass="29520">MKTTLFSAVLALLFSYSVSSQIMGGQVNDFQDGTVQSWSEGGPTTNPPINIATGGPAGAGDRYLQNDSSGGGGGGSKMVMFNPNIDWGGNYTTAGIVAITCDVRVSTNTLNLRVAMEGSGGRISSANSVDVAPSSSWSSIVLPITVSDMALAGGTDITATLANVTELRILSNTSPNWRGASINARLEIDNITAVTTLSTDDFTSNSFKIYPNPAHSELRLELSSNRNNAEIEVFDILGKKVLAQSISNLNSTIDVSQLNGGAYILRATIEGQSQSQRFIKL</sequence>
<keyword evidence="6" id="KW-1185">Reference proteome</keyword>
<feature type="signal peptide" evidence="3">
    <location>
        <begin position="1"/>
        <end position="20"/>
    </location>
</feature>
<feature type="chain" id="PRO_5037770720" evidence="3">
    <location>
        <begin position="21"/>
        <end position="281"/>
    </location>
</feature>
<gene>
    <name evidence="5" type="ORF">H7U19_04625</name>
</gene>
<dbReference type="RefSeq" id="WP_186559439.1">
    <property type="nucleotide sequence ID" value="NZ_JACNMF010000001.1"/>
</dbReference>
<organism evidence="5 6">
    <name type="scientific">Hyunsoonleella aquatilis</name>
    <dbReference type="NCBI Taxonomy" id="2762758"/>
    <lineage>
        <taxon>Bacteria</taxon>
        <taxon>Pseudomonadati</taxon>
        <taxon>Bacteroidota</taxon>
        <taxon>Flavobacteriia</taxon>
        <taxon>Flavobacteriales</taxon>
        <taxon>Flavobacteriaceae</taxon>
    </lineage>
</organism>
<dbReference type="AlphaFoldDB" id="A0A923H7T5"/>
<reference evidence="5" key="1">
    <citation type="submission" date="2020-08" db="EMBL/GenBank/DDBJ databases">
        <title>Hyunsoonleella sp. strain SJ7 genome sequencing and assembly.</title>
        <authorList>
            <person name="Kim I."/>
        </authorList>
    </citation>
    <scope>NUCLEOTIDE SEQUENCE</scope>
    <source>
        <strain evidence="5">SJ7</strain>
    </source>
</reference>
<dbReference type="InterPro" id="IPR026444">
    <property type="entry name" value="Secre_tail"/>
</dbReference>
<keyword evidence="1 3" id="KW-0732">Signal</keyword>
<dbReference type="Pfam" id="PF18962">
    <property type="entry name" value="Por_Secre_tail"/>
    <property type="match status" value="1"/>
</dbReference>
<proteinExistence type="predicted"/>
<dbReference type="EMBL" id="JACNMF010000001">
    <property type="protein sequence ID" value="MBC3757675.1"/>
    <property type="molecule type" value="Genomic_DNA"/>
</dbReference>
<dbReference type="NCBIfam" id="TIGR04183">
    <property type="entry name" value="Por_Secre_tail"/>
    <property type="match status" value="1"/>
</dbReference>
<protein>
    <submittedName>
        <fullName evidence="5">T9SS type A sorting domain-containing protein</fullName>
    </submittedName>
</protein>
<evidence type="ECO:0000256" key="3">
    <source>
        <dbReference type="SAM" id="SignalP"/>
    </source>
</evidence>
<evidence type="ECO:0000259" key="4">
    <source>
        <dbReference type="Pfam" id="PF18962"/>
    </source>
</evidence>
<accession>A0A923H7T5</accession>
<evidence type="ECO:0000313" key="6">
    <source>
        <dbReference type="Proteomes" id="UP000656244"/>
    </source>
</evidence>
<feature type="region of interest" description="Disordered" evidence="2">
    <location>
        <begin position="37"/>
        <end position="68"/>
    </location>
</feature>
<evidence type="ECO:0000256" key="1">
    <source>
        <dbReference type="ARBA" id="ARBA00022729"/>
    </source>
</evidence>